<dbReference type="InterPro" id="IPR029058">
    <property type="entry name" value="AB_hydrolase_fold"/>
</dbReference>
<dbReference type="FunCoup" id="A0A1Q3CH45">
    <property type="interactions" value="1302"/>
</dbReference>
<dbReference type="GO" id="GO:0004252">
    <property type="term" value="F:serine-type endopeptidase activity"/>
    <property type="evidence" value="ECO:0007669"/>
    <property type="project" value="UniProtKB-UniRule"/>
</dbReference>
<evidence type="ECO:0000256" key="3">
    <source>
        <dbReference type="ARBA" id="ARBA00022801"/>
    </source>
</evidence>
<feature type="domain" description="Peptidase S9 prolyl oligopeptidase catalytic" evidence="7">
    <location>
        <begin position="610"/>
        <end position="827"/>
    </location>
</feature>
<dbReference type="EC" id="3.4.21.-" evidence="6"/>
<dbReference type="InterPro" id="IPR023302">
    <property type="entry name" value="Pept_S9A_N"/>
</dbReference>
<dbReference type="Proteomes" id="UP000187406">
    <property type="component" value="Unassembled WGS sequence"/>
</dbReference>
<dbReference type="AlphaFoldDB" id="A0A1Q3CH45"/>
<dbReference type="SUPFAM" id="SSF50993">
    <property type="entry name" value="Peptidase/esterase 'gauge' domain"/>
    <property type="match status" value="1"/>
</dbReference>
<dbReference type="PRINTS" id="PR00862">
    <property type="entry name" value="PROLIGOPTASE"/>
</dbReference>
<dbReference type="GO" id="GO:0006508">
    <property type="term" value="P:proteolysis"/>
    <property type="evidence" value="ECO:0007669"/>
    <property type="project" value="UniProtKB-KW"/>
</dbReference>
<reference evidence="10" key="1">
    <citation type="submission" date="2016-04" db="EMBL/GenBank/DDBJ databases">
        <title>Cephalotus genome sequencing.</title>
        <authorList>
            <person name="Fukushima K."/>
            <person name="Hasebe M."/>
            <person name="Fang X."/>
        </authorList>
    </citation>
    <scope>NUCLEOTIDE SEQUENCE [LARGE SCALE GENOMIC DNA]</scope>
    <source>
        <strain evidence="10">cv. St1</strain>
    </source>
</reference>
<dbReference type="Pfam" id="PF00326">
    <property type="entry name" value="Peptidase_S9"/>
    <property type="match status" value="1"/>
</dbReference>
<dbReference type="InterPro" id="IPR002470">
    <property type="entry name" value="Peptidase_S9A"/>
</dbReference>
<comment type="caution">
    <text evidence="9">The sequence shown here is derived from an EMBL/GenBank/DDBJ whole genome shotgun (WGS) entry which is preliminary data.</text>
</comment>
<dbReference type="EMBL" id="BDDD01001991">
    <property type="protein sequence ID" value="GAV79535.1"/>
    <property type="molecule type" value="Genomic_DNA"/>
</dbReference>
<dbReference type="PANTHER" id="PTHR11757">
    <property type="entry name" value="PROTEASE FAMILY S9A OLIGOPEPTIDASE"/>
    <property type="match status" value="1"/>
</dbReference>
<dbReference type="PANTHER" id="PTHR11757:SF12">
    <property type="entry name" value="PROLYL ENDOPEPTIDASE"/>
    <property type="match status" value="1"/>
</dbReference>
<evidence type="ECO:0000256" key="2">
    <source>
        <dbReference type="ARBA" id="ARBA00022670"/>
    </source>
</evidence>
<evidence type="ECO:0000259" key="7">
    <source>
        <dbReference type="Pfam" id="PF00326"/>
    </source>
</evidence>
<evidence type="ECO:0000313" key="10">
    <source>
        <dbReference type="Proteomes" id="UP000187406"/>
    </source>
</evidence>
<dbReference type="SUPFAM" id="SSF53474">
    <property type="entry name" value="alpha/beta-Hydrolases"/>
    <property type="match status" value="1"/>
</dbReference>
<evidence type="ECO:0000256" key="1">
    <source>
        <dbReference type="ARBA" id="ARBA00005228"/>
    </source>
</evidence>
<proteinExistence type="inferred from homology"/>
<organism evidence="9 10">
    <name type="scientific">Cephalotus follicularis</name>
    <name type="common">Albany pitcher plant</name>
    <dbReference type="NCBI Taxonomy" id="3775"/>
    <lineage>
        <taxon>Eukaryota</taxon>
        <taxon>Viridiplantae</taxon>
        <taxon>Streptophyta</taxon>
        <taxon>Embryophyta</taxon>
        <taxon>Tracheophyta</taxon>
        <taxon>Spermatophyta</taxon>
        <taxon>Magnoliopsida</taxon>
        <taxon>eudicotyledons</taxon>
        <taxon>Gunneridae</taxon>
        <taxon>Pentapetalae</taxon>
        <taxon>rosids</taxon>
        <taxon>fabids</taxon>
        <taxon>Oxalidales</taxon>
        <taxon>Cephalotaceae</taxon>
        <taxon>Cephalotus</taxon>
    </lineage>
</organism>
<keyword evidence="2 6" id="KW-0645">Protease</keyword>
<dbReference type="GO" id="GO:0009507">
    <property type="term" value="C:chloroplast"/>
    <property type="evidence" value="ECO:0007669"/>
    <property type="project" value="TreeGrafter"/>
</dbReference>
<feature type="domain" description="Peptidase S9A N-terminal" evidence="8">
    <location>
        <begin position="62"/>
        <end position="513"/>
    </location>
</feature>
<dbReference type="Gene3D" id="2.130.10.120">
    <property type="entry name" value="Prolyl oligopeptidase, N-terminal domain"/>
    <property type="match status" value="1"/>
</dbReference>
<evidence type="ECO:0000256" key="5">
    <source>
        <dbReference type="ARBA" id="ARBA00045448"/>
    </source>
</evidence>
<protein>
    <recommendedName>
        <fullName evidence="6">Prolyl endopeptidase</fullName>
        <ecNumber evidence="6">3.4.21.-</ecNumber>
    </recommendedName>
</protein>
<keyword evidence="3 6" id="KW-0378">Hydrolase</keyword>
<feature type="non-terminal residue" evidence="9">
    <location>
        <position position="1"/>
    </location>
</feature>
<keyword evidence="4 6" id="KW-0720">Serine protease</keyword>
<evidence type="ECO:0000256" key="6">
    <source>
        <dbReference type="RuleBase" id="RU368024"/>
    </source>
</evidence>
<dbReference type="Gene3D" id="3.40.50.1820">
    <property type="entry name" value="alpha/beta hydrolase"/>
    <property type="match status" value="1"/>
</dbReference>
<comment type="similarity">
    <text evidence="1 6">Belongs to the peptidase S9A family.</text>
</comment>
<evidence type="ECO:0000259" key="8">
    <source>
        <dbReference type="Pfam" id="PF02897"/>
    </source>
</evidence>
<accession>A0A1Q3CH45</accession>
<sequence length="833" mass="94581">LPSLLRSKPSLIRSTLFLSFRLNPTISPSPSFSLSTQCKREEHPINTFSLPPRSPPLANKLPFTVSAHGMTWQDPYHWMRDTHSPDFVDYLHQENSYADAFMGDIQNLRRSLLYEMKARMPTKISTPPERSGPWLYYQYIPEEKEYPVLCRRLETKKNGWPLNLLRYVRGEFPREEVLLDWNEVAEQYGKLLYIGIFFDVGYVNVGTCRISPDHNFLAYTLDTTGSEQFMLQIKDLRTGLILPRSPVDSVVSLAWAQDGCTLFYTIADENQRPYRFVLVLCTTAGSEKEHDVLIFTENDSSFCVDITSTKDGKFITVNSNSRTSSEEGIYLYHFFSFFVYVVDATDTRNRLRRIRERVSGVQYFLEHHYGMFYILTNAPLSDSQKCSFGGYYLATSRVEDIQSANWQTMLRPSEDISLQDMDVFHGHLVLFLNKKGVPMLCSINLPIIVDCENQLEIENLNPWFFPLPSNACSMIPGSNHDFMNSVYRVVLSSPVMPDLTIDYDMSRLTFSILQQEEVKSVSGAGGSCLQAMFTTKNVDGEDQNLKMQSWMEFSNTYCCERKEIIAHDGVRVPLTILYSRKVWEKDRSPGLLQGYGAYGEVLDKIWCTDRLSLLDRGWVVAFADVRGGGGGDSSWHKSGCGFYKKNSVYDFASCGEYLVKEGYVHRERLGAIGCSAGCLLVGAALNMYQDLFRAAILKVPFLDICNTLLDPSLPLSILDYEEFGNPQIQSQFESILSYSPYDNISRGGCYPSMLVTASFHDSRQISMVGVWEAAKWVAKLRDSTCSDCSRSVILKTNMTGGHFGEGGRYARCEETAYDYAFLIKVLGVSDSTK</sequence>
<gene>
    <name evidence="9" type="ORF">CFOL_v3_23000</name>
</gene>
<keyword evidence="10" id="KW-1185">Reference proteome</keyword>
<dbReference type="OrthoDB" id="248387at2759"/>
<name>A0A1Q3CH45_CEPFO</name>
<evidence type="ECO:0000313" key="9">
    <source>
        <dbReference type="EMBL" id="GAV79535.1"/>
    </source>
</evidence>
<dbReference type="InParanoid" id="A0A1Q3CH45"/>
<comment type="function">
    <text evidence="5">Serine peptidase whose precise substrate specificity remains unclear. Does not cleave peptides after a arginine or lysine residue. Regulates trans-Golgi network morphology and sorting by regulating the membrane binding of the AP-1 complex. May play a role in the regulation of synaptic vesicle exocytosis.</text>
</comment>
<dbReference type="Pfam" id="PF02897">
    <property type="entry name" value="Peptidase_S9_N"/>
    <property type="match status" value="1"/>
</dbReference>
<evidence type="ECO:0000256" key="4">
    <source>
        <dbReference type="ARBA" id="ARBA00022825"/>
    </source>
</evidence>
<dbReference type="InterPro" id="IPR001375">
    <property type="entry name" value="Peptidase_S9_cat"/>
</dbReference>
<dbReference type="InterPro" id="IPR051543">
    <property type="entry name" value="Serine_Peptidase_S9A"/>
</dbReference>